<dbReference type="SUPFAM" id="SSF51735">
    <property type="entry name" value="NAD(P)-binding Rossmann-fold domains"/>
    <property type="match status" value="1"/>
</dbReference>
<evidence type="ECO:0000313" key="5">
    <source>
        <dbReference type="EMBL" id="GGI65168.1"/>
    </source>
</evidence>
<dbReference type="InterPro" id="IPR036291">
    <property type="entry name" value="NAD(P)-bd_dom_sf"/>
</dbReference>
<dbReference type="Gene3D" id="3.40.50.720">
    <property type="entry name" value="NAD(P)-binding Rossmann-like Domain"/>
    <property type="match status" value="1"/>
</dbReference>
<dbReference type="PANTHER" id="PTHR22604">
    <property type="entry name" value="OXIDOREDUCTASES"/>
    <property type="match status" value="1"/>
</dbReference>
<protein>
    <submittedName>
        <fullName evidence="5">Dehydrogenase</fullName>
    </submittedName>
</protein>
<dbReference type="RefSeq" id="WP_188367007.1">
    <property type="nucleotide sequence ID" value="NZ_BMDT01000002.1"/>
</dbReference>
<evidence type="ECO:0000313" key="6">
    <source>
        <dbReference type="Proteomes" id="UP000622610"/>
    </source>
</evidence>
<evidence type="ECO:0000259" key="3">
    <source>
        <dbReference type="Pfam" id="PF01408"/>
    </source>
</evidence>
<dbReference type="EMBL" id="BMDT01000002">
    <property type="protein sequence ID" value="GGI65168.1"/>
    <property type="molecule type" value="Genomic_DNA"/>
</dbReference>
<reference evidence="5" key="1">
    <citation type="journal article" date="2014" name="Int. J. Syst. Evol. Microbiol.">
        <title>Complete genome sequence of Corynebacterium casei LMG S-19264T (=DSM 44701T), isolated from a smear-ripened cheese.</title>
        <authorList>
            <consortium name="US DOE Joint Genome Institute (JGI-PGF)"/>
            <person name="Walter F."/>
            <person name="Albersmeier A."/>
            <person name="Kalinowski J."/>
            <person name="Ruckert C."/>
        </authorList>
    </citation>
    <scope>NUCLEOTIDE SEQUENCE</scope>
    <source>
        <strain evidence="5">CCM 8433</strain>
    </source>
</reference>
<accession>A0A917JDF0</accession>
<feature type="domain" description="GFO/IDH/MocA-like oxidoreductase" evidence="4">
    <location>
        <begin position="136"/>
        <end position="242"/>
    </location>
</feature>
<keyword evidence="2" id="KW-0560">Oxidoreductase</keyword>
<dbReference type="Proteomes" id="UP000622610">
    <property type="component" value="Unassembled WGS sequence"/>
</dbReference>
<sequence>MNFGIIGYGNIAKRFFESIQHTSEGKVTAIGSKSLAANQEFQQEYPEIQVYSTYEDLLADPNIDAVYLALPHQWHKEWSIKALQQGIPVLCEKPAVLTTAAMKDIMTVAQENQTLFMEAFKTKFNKGFLQLKKDMEQIGEIKRIEASFCFDVGEDRDTTSYLFQADHGGALNDVGTYSIGFVQALIASAIQNVQAKAVFFNGVDEYFKATLTFENGTMAIVEGAIDREKERIATIIGEHGKITIPYFYRLEQYTIQLNNQSETTYHFPIKGDDMTLEIEHFMEQIKEKQCESSVHSLEDTYQIIATIEKIRQKM</sequence>
<feature type="domain" description="Gfo/Idh/MocA-like oxidoreductase N-terminal" evidence="3">
    <location>
        <begin position="1"/>
        <end position="119"/>
    </location>
</feature>
<gene>
    <name evidence="5" type="ORF">GCM10011482_08220</name>
</gene>
<dbReference type="Gene3D" id="3.30.360.10">
    <property type="entry name" value="Dihydrodipicolinate Reductase, domain 2"/>
    <property type="match status" value="1"/>
</dbReference>
<dbReference type="GO" id="GO:0016491">
    <property type="term" value="F:oxidoreductase activity"/>
    <property type="evidence" value="ECO:0007669"/>
    <property type="project" value="UniProtKB-KW"/>
</dbReference>
<dbReference type="GO" id="GO:0000166">
    <property type="term" value="F:nucleotide binding"/>
    <property type="evidence" value="ECO:0007669"/>
    <property type="project" value="InterPro"/>
</dbReference>
<comment type="similarity">
    <text evidence="1">Belongs to the Gfo/Idh/MocA family.</text>
</comment>
<dbReference type="PANTHER" id="PTHR22604:SF105">
    <property type="entry name" value="TRANS-1,2-DIHYDROBENZENE-1,2-DIOL DEHYDROGENASE"/>
    <property type="match status" value="1"/>
</dbReference>
<evidence type="ECO:0000256" key="1">
    <source>
        <dbReference type="ARBA" id="ARBA00010928"/>
    </source>
</evidence>
<dbReference type="InterPro" id="IPR000683">
    <property type="entry name" value="Gfo/Idh/MocA-like_OxRdtase_N"/>
</dbReference>
<organism evidence="5 6">
    <name type="scientific">Enterococcus alcedinis</name>
    <dbReference type="NCBI Taxonomy" id="1274384"/>
    <lineage>
        <taxon>Bacteria</taxon>
        <taxon>Bacillati</taxon>
        <taxon>Bacillota</taxon>
        <taxon>Bacilli</taxon>
        <taxon>Lactobacillales</taxon>
        <taxon>Enterococcaceae</taxon>
        <taxon>Enterococcus</taxon>
    </lineage>
</organism>
<proteinExistence type="inferred from homology"/>
<dbReference type="SUPFAM" id="SSF55347">
    <property type="entry name" value="Glyceraldehyde-3-phosphate dehydrogenase-like, C-terminal domain"/>
    <property type="match status" value="1"/>
</dbReference>
<name>A0A917JDF0_9ENTE</name>
<dbReference type="InterPro" id="IPR050984">
    <property type="entry name" value="Gfo/Idh/MocA_domain"/>
</dbReference>
<evidence type="ECO:0000259" key="4">
    <source>
        <dbReference type="Pfam" id="PF22725"/>
    </source>
</evidence>
<reference evidence="5" key="2">
    <citation type="submission" date="2020-09" db="EMBL/GenBank/DDBJ databases">
        <authorList>
            <person name="Sun Q."/>
            <person name="Sedlacek I."/>
        </authorList>
    </citation>
    <scope>NUCLEOTIDE SEQUENCE</scope>
    <source>
        <strain evidence="5">CCM 8433</strain>
    </source>
</reference>
<dbReference type="Pfam" id="PF01408">
    <property type="entry name" value="GFO_IDH_MocA"/>
    <property type="match status" value="1"/>
</dbReference>
<comment type="caution">
    <text evidence="5">The sequence shown here is derived from an EMBL/GenBank/DDBJ whole genome shotgun (WGS) entry which is preliminary data.</text>
</comment>
<keyword evidence="6" id="KW-1185">Reference proteome</keyword>
<dbReference type="AlphaFoldDB" id="A0A917JDF0"/>
<dbReference type="InterPro" id="IPR055170">
    <property type="entry name" value="GFO_IDH_MocA-like_dom"/>
</dbReference>
<dbReference type="Pfam" id="PF22725">
    <property type="entry name" value="GFO_IDH_MocA_C3"/>
    <property type="match status" value="1"/>
</dbReference>
<evidence type="ECO:0000256" key="2">
    <source>
        <dbReference type="ARBA" id="ARBA00023002"/>
    </source>
</evidence>